<keyword evidence="3 6" id="KW-0812">Transmembrane</keyword>
<feature type="domain" description="Citrate transporter-like" evidence="7">
    <location>
        <begin position="54"/>
        <end position="394"/>
    </location>
</feature>
<keyword evidence="5 6" id="KW-0472">Membrane</keyword>
<reference evidence="8 9" key="1">
    <citation type="submission" date="2024-09" db="EMBL/GenBank/DDBJ databases">
        <authorList>
            <person name="Sun Q."/>
            <person name="Mori K."/>
        </authorList>
    </citation>
    <scope>NUCLEOTIDE SEQUENCE [LARGE SCALE GENOMIC DNA]</scope>
    <source>
        <strain evidence="8 9">CCM 8626</strain>
    </source>
</reference>
<dbReference type="InterPro" id="IPR001898">
    <property type="entry name" value="SLC13A/DASS"/>
</dbReference>
<dbReference type="InterPro" id="IPR031312">
    <property type="entry name" value="Na/sul_symport_CS"/>
</dbReference>
<feature type="transmembrane region" description="Helical" evidence="6">
    <location>
        <begin position="345"/>
        <end position="369"/>
    </location>
</feature>
<feature type="transmembrane region" description="Helical" evidence="6">
    <location>
        <begin position="399"/>
        <end position="417"/>
    </location>
</feature>
<feature type="transmembrane region" description="Helical" evidence="6">
    <location>
        <begin position="376"/>
        <end position="393"/>
    </location>
</feature>
<evidence type="ECO:0000256" key="1">
    <source>
        <dbReference type="ARBA" id="ARBA00004141"/>
    </source>
</evidence>
<dbReference type="PROSITE" id="PS01271">
    <property type="entry name" value="NA_SULFATE"/>
    <property type="match status" value="1"/>
</dbReference>
<comment type="subcellular location">
    <subcellularLocation>
        <location evidence="1">Membrane</location>
        <topology evidence="1">Multi-pass membrane protein</topology>
    </subcellularLocation>
</comment>
<feature type="transmembrane region" description="Helical" evidence="6">
    <location>
        <begin position="217"/>
        <end position="237"/>
    </location>
</feature>
<feature type="transmembrane region" description="Helical" evidence="6">
    <location>
        <begin position="315"/>
        <end position="333"/>
    </location>
</feature>
<evidence type="ECO:0000256" key="6">
    <source>
        <dbReference type="SAM" id="Phobius"/>
    </source>
</evidence>
<dbReference type="InterPro" id="IPR004680">
    <property type="entry name" value="Cit_transptr-like_dom"/>
</dbReference>
<dbReference type="NCBIfam" id="TIGR00785">
    <property type="entry name" value="dass"/>
    <property type="match status" value="1"/>
</dbReference>
<feature type="transmembrane region" description="Helical" evidence="6">
    <location>
        <begin position="48"/>
        <end position="77"/>
    </location>
</feature>
<name>A0ABV6EKH0_9GAMM</name>
<feature type="transmembrane region" description="Helical" evidence="6">
    <location>
        <begin position="257"/>
        <end position="278"/>
    </location>
</feature>
<feature type="transmembrane region" description="Helical" evidence="6">
    <location>
        <begin position="120"/>
        <end position="138"/>
    </location>
</feature>
<dbReference type="Pfam" id="PF03600">
    <property type="entry name" value="CitMHS"/>
    <property type="match status" value="1"/>
</dbReference>
<feature type="transmembrane region" description="Helical" evidence="6">
    <location>
        <begin position="438"/>
        <end position="458"/>
    </location>
</feature>
<keyword evidence="4 6" id="KW-1133">Transmembrane helix</keyword>
<dbReference type="PANTHER" id="PTHR10283:SF82">
    <property type="entry name" value="SOLUTE CARRIER FAMILY 13 MEMBER 2"/>
    <property type="match status" value="1"/>
</dbReference>
<dbReference type="Proteomes" id="UP001589792">
    <property type="component" value="Unassembled WGS sequence"/>
</dbReference>
<feature type="transmembrane region" description="Helical" evidence="6">
    <location>
        <begin position="18"/>
        <end position="36"/>
    </location>
</feature>
<dbReference type="EMBL" id="JBHLXG010000038">
    <property type="protein sequence ID" value="MFC0229495.1"/>
    <property type="molecule type" value="Genomic_DNA"/>
</dbReference>
<evidence type="ECO:0000259" key="7">
    <source>
        <dbReference type="Pfam" id="PF03600"/>
    </source>
</evidence>
<evidence type="ECO:0000256" key="5">
    <source>
        <dbReference type="ARBA" id="ARBA00023136"/>
    </source>
</evidence>
<sequence>MADSPLTPSTTLPATRRGLLILALDILLLVVLLNTLPFSPKENMGLSLLVFIGILWLTEAVHVTITALLVPILAIGMGMMDVTKALSSFANPTIFLFFGGFALATALHVQSIDRLIANRLLALARGRMLVAALMLFGVTALLSMWISNTATAAMMLPLAMGILSNLDREREHNTYVFLLLGIAYSASIGGLGTMVGSPPNAIAAAQLGLDFVGWMKFGVPIMLVLMPVMVGILYLTLRPNLNHRFELKLEAFAWTPFRKLTLGIFMLTVFSWIFSSYISALLGGVGQFDTVVAISAAILIGTSGVANWEQIQKNTEWGVLMLFGGGLTLSVILRDSGASALMAHGLASMLGASHWFIIILAVATFIIFLTEFTSNTASAALLVPVFATVAEALGMPPALLTIVIGIGASCAFMLPVATPPNAIVYGTGMILQSEMVNVGFRLNLLCILIVTLFAWFIWL</sequence>
<keyword evidence="9" id="KW-1185">Reference proteome</keyword>
<accession>A0ABV6EKH0</accession>
<feature type="transmembrane region" description="Helical" evidence="6">
    <location>
        <begin position="290"/>
        <end position="308"/>
    </location>
</feature>
<organism evidence="8 9">
    <name type="scientific">Serratia aquatilis</name>
    <dbReference type="NCBI Taxonomy" id="1737515"/>
    <lineage>
        <taxon>Bacteria</taxon>
        <taxon>Pseudomonadati</taxon>
        <taxon>Pseudomonadota</taxon>
        <taxon>Gammaproteobacteria</taxon>
        <taxon>Enterobacterales</taxon>
        <taxon>Yersiniaceae</taxon>
        <taxon>Serratia</taxon>
    </lineage>
</organism>
<dbReference type="CDD" id="cd01115">
    <property type="entry name" value="SLC13_permease"/>
    <property type="match status" value="1"/>
</dbReference>
<dbReference type="RefSeq" id="WP_380680850.1">
    <property type="nucleotide sequence ID" value="NZ_CP173186.1"/>
</dbReference>
<comment type="caution">
    <text evidence="8">The sequence shown here is derived from an EMBL/GenBank/DDBJ whole genome shotgun (WGS) entry which is preliminary data.</text>
</comment>
<gene>
    <name evidence="8" type="ORF">ACFFJ3_23860</name>
</gene>
<feature type="transmembrane region" description="Helical" evidence="6">
    <location>
        <begin position="89"/>
        <end position="108"/>
    </location>
</feature>
<feature type="transmembrane region" description="Helical" evidence="6">
    <location>
        <begin position="175"/>
        <end position="197"/>
    </location>
</feature>
<protein>
    <submittedName>
        <fullName evidence="8">DASS family sodium-coupled anion symporter</fullName>
    </submittedName>
</protein>
<evidence type="ECO:0000256" key="2">
    <source>
        <dbReference type="ARBA" id="ARBA00022448"/>
    </source>
</evidence>
<evidence type="ECO:0000256" key="3">
    <source>
        <dbReference type="ARBA" id="ARBA00022692"/>
    </source>
</evidence>
<dbReference type="PANTHER" id="PTHR10283">
    <property type="entry name" value="SOLUTE CARRIER FAMILY 13 MEMBER"/>
    <property type="match status" value="1"/>
</dbReference>
<evidence type="ECO:0000313" key="8">
    <source>
        <dbReference type="EMBL" id="MFC0229495.1"/>
    </source>
</evidence>
<proteinExistence type="predicted"/>
<evidence type="ECO:0000313" key="9">
    <source>
        <dbReference type="Proteomes" id="UP001589792"/>
    </source>
</evidence>
<evidence type="ECO:0000256" key="4">
    <source>
        <dbReference type="ARBA" id="ARBA00022989"/>
    </source>
</evidence>
<keyword evidence="2" id="KW-0813">Transport</keyword>